<keyword evidence="2" id="KW-0540">Nuclease</keyword>
<dbReference type="Pfam" id="PF13392">
    <property type="entry name" value="HNH_3"/>
    <property type="match status" value="1"/>
</dbReference>
<organism evidence="2 3">
    <name type="scientific">Rhodococcus daqingensis</name>
    <dbReference type="NCBI Taxonomy" id="2479363"/>
    <lineage>
        <taxon>Bacteria</taxon>
        <taxon>Bacillati</taxon>
        <taxon>Actinomycetota</taxon>
        <taxon>Actinomycetes</taxon>
        <taxon>Mycobacteriales</taxon>
        <taxon>Nocardiaceae</taxon>
        <taxon>Rhodococcus</taxon>
    </lineage>
</organism>
<evidence type="ECO:0000313" key="3">
    <source>
        <dbReference type="Proteomes" id="UP001596484"/>
    </source>
</evidence>
<comment type="caution">
    <text evidence="2">The sequence shown here is derived from an EMBL/GenBank/DDBJ whole genome shotgun (WGS) entry which is preliminary data.</text>
</comment>
<dbReference type="GO" id="GO:0004519">
    <property type="term" value="F:endonuclease activity"/>
    <property type="evidence" value="ECO:0007669"/>
    <property type="project" value="UniProtKB-KW"/>
</dbReference>
<dbReference type="Gene3D" id="3.90.75.20">
    <property type="match status" value="1"/>
</dbReference>
<keyword evidence="2" id="KW-0255">Endonuclease</keyword>
<dbReference type="SUPFAM" id="SSF54060">
    <property type="entry name" value="His-Me finger endonucleases"/>
    <property type="match status" value="1"/>
</dbReference>
<gene>
    <name evidence="2" type="ORF">ACFQS9_07095</name>
</gene>
<dbReference type="Proteomes" id="UP001596484">
    <property type="component" value="Unassembled WGS sequence"/>
</dbReference>
<keyword evidence="2" id="KW-0378">Hydrolase</keyword>
<dbReference type="InterPro" id="IPR003615">
    <property type="entry name" value="HNH_nuc"/>
</dbReference>
<feature type="domain" description="HNH nuclease" evidence="1">
    <location>
        <begin position="26"/>
        <end position="58"/>
    </location>
</feature>
<accession>A0ABW2RV10</accession>
<dbReference type="InterPro" id="IPR044925">
    <property type="entry name" value="His-Me_finger_sf"/>
</dbReference>
<dbReference type="EMBL" id="JBHTCS010000009">
    <property type="protein sequence ID" value="MFC7447652.1"/>
    <property type="molecule type" value="Genomic_DNA"/>
</dbReference>
<protein>
    <submittedName>
        <fullName evidence="2">HNH endonuclease</fullName>
    </submittedName>
</protein>
<evidence type="ECO:0000313" key="2">
    <source>
        <dbReference type="EMBL" id="MFC7447652.1"/>
    </source>
</evidence>
<name>A0ABW2RV10_9NOCA</name>
<reference evidence="3" key="1">
    <citation type="journal article" date="2019" name="Int. J. Syst. Evol. Microbiol.">
        <title>The Global Catalogue of Microorganisms (GCM) 10K type strain sequencing project: providing services to taxonomists for standard genome sequencing and annotation.</title>
        <authorList>
            <consortium name="The Broad Institute Genomics Platform"/>
            <consortium name="The Broad Institute Genome Sequencing Center for Infectious Disease"/>
            <person name="Wu L."/>
            <person name="Ma J."/>
        </authorList>
    </citation>
    <scope>NUCLEOTIDE SEQUENCE [LARGE SCALE GENOMIC DNA]</scope>
    <source>
        <strain evidence="3">ICMP 19430</strain>
    </source>
</reference>
<proteinExistence type="predicted"/>
<evidence type="ECO:0000259" key="1">
    <source>
        <dbReference type="Pfam" id="PF13392"/>
    </source>
</evidence>
<dbReference type="RefSeq" id="WP_378402892.1">
    <property type="nucleotide sequence ID" value="NZ_JBHTCS010000009.1"/>
</dbReference>
<sequence length="62" mass="6756">MSDLTRDADGNLYTIIDGKRRLVAELVLEAFVGPKPAGFTAIHLDGDKANNNVANLRWSQGE</sequence>
<keyword evidence="3" id="KW-1185">Reference proteome</keyword>